<dbReference type="Pfam" id="PF00155">
    <property type="entry name" value="Aminotran_1_2"/>
    <property type="match status" value="1"/>
</dbReference>
<dbReference type="PROSITE" id="PS50949">
    <property type="entry name" value="HTH_GNTR"/>
    <property type="match status" value="1"/>
</dbReference>
<dbReference type="InterPro" id="IPR015424">
    <property type="entry name" value="PyrdxlP-dep_Trfase"/>
</dbReference>
<dbReference type="InterPro" id="IPR000524">
    <property type="entry name" value="Tscrpt_reg_HTH_GntR"/>
</dbReference>
<dbReference type="GO" id="GO:0030170">
    <property type="term" value="F:pyridoxal phosphate binding"/>
    <property type="evidence" value="ECO:0007669"/>
    <property type="project" value="InterPro"/>
</dbReference>
<dbReference type="SMART" id="SM00345">
    <property type="entry name" value="HTH_GNTR"/>
    <property type="match status" value="1"/>
</dbReference>
<dbReference type="GO" id="GO:0003700">
    <property type="term" value="F:DNA-binding transcription factor activity"/>
    <property type="evidence" value="ECO:0007669"/>
    <property type="project" value="InterPro"/>
</dbReference>
<keyword evidence="2" id="KW-0663">Pyridoxal phosphate</keyword>
<accession>A0A839N5S9</accession>
<evidence type="ECO:0000259" key="6">
    <source>
        <dbReference type="PROSITE" id="PS50949"/>
    </source>
</evidence>
<dbReference type="PANTHER" id="PTHR46577:SF2">
    <property type="entry name" value="TRANSCRIPTIONAL REGULATORY PROTEIN"/>
    <property type="match status" value="1"/>
</dbReference>
<comment type="caution">
    <text evidence="7">The sequence shown here is derived from an EMBL/GenBank/DDBJ whole genome shotgun (WGS) entry which is preliminary data.</text>
</comment>
<keyword evidence="4 7" id="KW-0238">DNA-binding</keyword>
<dbReference type="InterPro" id="IPR036390">
    <property type="entry name" value="WH_DNA-bd_sf"/>
</dbReference>
<dbReference type="Proteomes" id="UP000559182">
    <property type="component" value="Unassembled WGS sequence"/>
</dbReference>
<evidence type="ECO:0000313" key="8">
    <source>
        <dbReference type="Proteomes" id="UP000559182"/>
    </source>
</evidence>
<evidence type="ECO:0000313" key="7">
    <source>
        <dbReference type="EMBL" id="MBB2890996.1"/>
    </source>
</evidence>
<dbReference type="PANTHER" id="PTHR46577">
    <property type="entry name" value="HTH-TYPE TRANSCRIPTIONAL REGULATORY PROTEIN GABR"/>
    <property type="match status" value="1"/>
</dbReference>
<name>A0A839N5S9_9MICO</name>
<comment type="similarity">
    <text evidence="1">In the C-terminal section; belongs to the class-I pyridoxal-phosphate-dependent aminotransferase family.</text>
</comment>
<dbReference type="SUPFAM" id="SSF46785">
    <property type="entry name" value="Winged helix' DNA-binding domain"/>
    <property type="match status" value="1"/>
</dbReference>
<evidence type="ECO:0000256" key="2">
    <source>
        <dbReference type="ARBA" id="ARBA00022898"/>
    </source>
</evidence>
<feature type="domain" description="HTH gntR-type" evidence="6">
    <location>
        <begin position="10"/>
        <end position="78"/>
    </location>
</feature>
<dbReference type="Gene3D" id="3.40.640.10">
    <property type="entry name" value="Type I PLP-dependent aspartate aminotransferase-like (Major domain)"/>
    <property type="match status" value="1"/>
</dbReference>
<dbReference type="InterPro" id="IPR051446">
    <property type="entry name" value="HTH_trans_reg/aminotransferase"/>
</dbReference>
<dbReference type="GO" id="GO:0003677">
    <property type="term" value="F:DNA binding"/>
    <property type="evidence" value="ECO:0007669"/>
    <property type="project" value="UniProtKB-KW"/>
</dbReference>
<dbReference type="InterPro" id="IPR015422">
    <property type="entry name" value="PyrdxlP-dep_Trfase_small"/>
</dbReference>
<dbReference type="InterPro" id="IPR036388">
    <property type="entry name" value="WH-like_DNA-bd_sf"/>
</dbReference>
<dbReference type="Gene3D" id="3.90.1150.10">
    <property type="entry name" value="Aspartate Aminotransferase, domain 1"/>
    <property type="match status" value="1"/>
</dbReference>
<dbReference type="Pfam" id="PF00392">
    <property type="entry name" value="GntR"/>
    <property type="match status" value="1"/>
</dbReference>
<reference evidence="7 8" key="1">
    <citation type="submission" date="2020-08" db="EMBL/GenBank/DDBJ databases">
        <title>Sequencing the genomes of 1000 actinobacteria strains.</title>
        <authorList>
            <person name="Klenk H.-P."/>
        </authorList>
    </citation>
    <scope>NUCLEOTIDE SEQUENCE [LARGE SCALE GENOMIC DNA]</scope>
    <source>
        <strain evidence="7 8">DSM 105369</strain>
    </source>
</reference>
<keyword evidence="3" id="KW-0805">Transcription regulation</keyword>
<evidence type="ECO:0000256" key="5">
    <source>
        <dbReference type="ARBA" id="ARBA00023163"/>
    </source>
</evidence>
<keyword evidence="8" id="KW-1185">Reference proteome</keyword>
<gene>
    <name evidence="7" type="ORF">FHU39_000980</name>
</gene>
<dbReference type="AlphaFoldDB" id="A0A839N5S9"/>
<dbReference type="EMBL" id="JACHVQ010000001">
    <property type="protein sequence ID" value="MBB2890996.1"/>
    <property type="molecule type" value="Genomic_DNA"/>
</dbReference>
<evidence type="ECO:0000256" key="1">
    <source>
        <dbReference type="ARBA" id="ARBA00005384"/>
    </source>
</evidence>
<organism evidence="7 8">
    <name type="scientific">Flexivirga oryzae</name>
    <dbReference type="NCBI Taxonomy" id="1794944"/>
    <lineage>
        <taxon>Bacteria</taxon>
        <taxon>Bacillati</taxon>
        <taxon>Actinomycetota</taxon>
        <taxon>Actinomycetes</taxon>
        <taxon>Micrococcales</taxon>
        <taxon>Dermacoccaceae</taxon>
        <taxon>Flexivirga</taxon>
    </lineage>
</organism>
<dbReference type="RefSeq" id="WP_246336164.1">
    <property type="nucleotide sequence ID" value="NZ_JACHVQ010000001.1"/>
</dbReference>
<dbReference type="InterPro" id="IPR015421">
    <property type="entry name" value="PyrdxlP-dep_Trfase_major"/>
</dbReference>
<dbReference type="CDD" id="cd00609">
    <property type="entry name" value="AAT_like"/>
    <property type="match status" value="1"/>
</dbReference>
<dbReference type="SUPFAM" id="SSF53383">
    <property type="entry name" value="PLP-dependent transferases"/>
    <property type="match status" value="1"/>
</dbReference>
<dbReference type="Gene3D" id="1.10.10.10">
    <property type="entry name" value="Winged helix-like DNA-binding domain superfamily/Winged helix DNA-binding domain"/>
    <property type="match status" value="1"/>
</dbReference>
<keyword evidence="5" id="KW-0804">Transcription</keyword>
<sequence>MSALEERLTEPNARGLTAAVIAAIRDGVLVPGERLPPIRTVATQLALSPTTVSSAWSVLARSGTIRTDGRRGTTVADTRNSAGALRYQHAVQPRAEFALDLSTGVPDPALLPDLAPALRALGRSASTPATYLDDPILPALVEQFAADWPYPAEAFTLSDGAMDGIDLIARTLLSFGDRVVVEHPGFPPLLDLLDALGAELVGVALDDEGMRPDDLASALRTHTAAVFLQPRAQNPTGISISPTRAERLAQILGEHSTLVVEDDSAGAVAIAPAVSLGSWLPEQTLHLRSFSKSHGPDLRLAGISGPSELIGRLSARRQLGQGWTSRLLQHTLLHLLTDTDAVDRVAVARNEYARRRASAVRQLEEAGVPVAGDDGLNLWIPVADETAAIVRLASQGIGVAPGAPFGVLPDQPGHIRVTIGLVDPDTTPVVEQLAQAATVTGGWGRAR</sequence>
<proteinExistence type="inferred from homology"/>
<evidence type="ECO:0000256" key="4">
    <source>
        <dbReference type="ARBA" id="ARBA00023125"/>
    </source>
</evidence>
<evidence type="ECO:0000256" key="3">
    <source>
        <dbReference type="ARBA" id="ARBA00023015"/>
    </source>
</evidence>
<dbReference type="InterPro" id="IPR004839">
    <property type="entry name" value="Aminotransferase_I/II_large"/>
</dbReference>
<protein>
    <submittedName>
        <fullName evidence="7">DNA-binding transcriptional MocR family regulator</fullName>
    </submittedName>
</protein>